<keyword evidence="3 4" id="KW-0819">tRNA processing</keyword>
<dbReference type="InterPro" id="IPR027396">
    <property type="entry name" value="DsrEFH-like"/>
</dbReference>
<evidence type="ECO:0000313" key="5">
    <source>
        <dbReference type="EMBL" id="XDU72881.1"/>
    </source>
</evidence>
<dbReference type="GO" id="GO:0005737">
    <property type="term" value="C:cytoplasm"/>
    <property type="evidence" value="ECO:0007669"/>
    <property type="project" value="UniProtKB-SubCell"/>
</dbReference>
<comment type="similarity">
    <text evidence="1 4">Belongs to the DsrF/TusC family.</text>
</comment>
<evidence type="ECO:0000256" key="4">
    <source>
        <dbReference type="HAMAP-Rule" id="MF_00389"/>
    </source>
</evidence>
<dbReference type="GO" id="GO:0008033">
    <property type="term" value="P:tRNA processing"/>
    <property type="evidence" value="ECO:0007669"/>
    <property type="project" value="UniProtKB-UniRule"/>
</dbReference>
<evidence type="ECO:0000256" key="1">
    <source>
        <dbReference type="ARBA" id="ARBA00005996"/>
    </source>
</evidence>
<dbReference type="Pfam" id="PF02635">
    <property type="entry name" value="DsrE"/>
    <property type="match status" value="1"/>
</dbReference>
<dbReference type="PANTHER" id="PTHR38780">
    <property type="entry name" value="PROTEIN TUSC"/>
    <property type="match status" value="1"/>
</dbReference>
<dbReference type="PANTHER" id="PTHR38780:SF1">
    <property type="entry name" value="PROTEIN TUSC"/>
    <property type="match status" value="1"/>
</dbReference>
<accession>A0AB39VT56</accession>
<protein>
    <recommendedName>
        <fullName evidence="4">Protein TusC</fullName>
    </recommendedName>
    <alternativeName>
        <fullName evidence="4">tRNA 2-thiouridine synthesizing protein C</fullName>
    </alternativeName>
</protein>
<dbReference type="HAMAP" id="MF_00389">
    <property type="entry name" value="Thiourid_synth_C"/>
    <property type="match status" value="1"/>
</dbReference>
<dbReference type="NCBIfam" id="NF001238">
    <property type="entry name" value="PRK00211.1"/>
    <property type="match status" value="1"/>
</dbReference>
<dbReference type="GO" id="GO:0016740">
    <property type="term" value="F:transferase activity"/>
    <property type="evidence" value="ECO:0007669"/>
    <property type="project" value="UniProtKB-KW"/>
</dbReference>
<reference evidence="5" key="1">
    <citation type="submission" date="2024-07" db="EMBL/GenBank/DDBJ databases">
        <authorList>
            <person name="Biller S.J."/>
        </authorList>
    </citation>
    <scope>NUCLEOTIDE SEQUENCE</scope>
    <source>
        <strain evidence="5">WC2420</strain>
    </source>
</reference>
<dbReference type="Gene3D" id="3.40.1260.10">
    <property type="entry name" value="DsrEFH-like"/>
    <property type="match status" value="1"/>
</dbReference>
<organism evidence="5">
    <name type="scientific">Rouxiella sp. WC2420</name>
    <dbReference type="NCBI Taxonomy" id="3234145"/>
    <lineage>
        <taxon>Bacteria</taxon>
        <taxon>Pseudomonadati</taxon>
        <taxon>Pseudomonadota</taxon>
        <taxon>Gammaproteobacteria</taxon>
        <taxon>Enterobacterales</taxon>
        <taxon>Yersiniaceae</taxon>
        <taxon>Rouxiella</taxon>
    </lineage>
</organism>
<dbReference type="InterPro" id="IPR037450">
    <property type="entry name" value="Sulphur_relay_TusC"/>
</dbReference>
<dbReference type="InterPro" id="IPR003787">
    <property type="entry name" value="Sulphur_relay_DsrE/F-like"/>
</dbReference>
<dbReference type="EMBL" id="CP165628">
    <property type="protein sequence ID" value="XDU72881.1"/>
    <property type="molecule type" value="Genomic_DNA"/>
</dbReference>
<comment type="subunit">
    <text evidence="4">Heterohexamer, formed by a dimer of trimers. The hexameric TusBCD complex contains 2 copies each of TusB, TusC and TusD. The TusBCD complex interacts with TusE.</text>
</comment>
<keyword evidence="2 4" id="KW-0963">Cytoplasm</keyword>
<dbReference type="AlphaFoldDB" id="A0AB39VT56"/>
<dbReference type="SUPFAM" id="SSF75169">
    <property type="entry name" value="DsrEFH-like"/>
    <property type="match status" value="1"/>
</dbReference>
<gene>
    <name evidence="4 5" type="primary">tusC</name>
    <name evidence="5" type="ORF">AB3G37_01755</name>
</gene>
<keyword evidence="5" id="KW-0808">Transferase</keyword>
<comment type="subcellular location">
    <subcellularLocation>
        <location evidence="4">Cytoplasm</location>
    </subcellularLocation>
</comment>
<proteinExistence type="inferred from homology"/>
<dbReference type="RefSeq" id="WP_369789539.1">
    <property type="nucleotide sequence ID" value="NZ_CP165628.1"/>
</dbReference>
<name>A0AB39VT56_9GAMM</name>
<comment type="function">
    <text evidence="4">Part of a sulfur-relay system required for 2-thiolation of 5-methylaminomethyl-2-thiouridine (mnm(5)s(2)U) at tRNA wobble positions.</text>
</comment>
<dbReference type="InterPro" id="IPR017462">
    <property type="entry name" value="Sulphur_relay_TusC/DsrF"/>
</dbReference>
<dbReference type="NCBIfam" id="TIGR03010">
    <property type="entry name" value="sulf_tusC_dsrF"/>
    <property type="match status" value="1"/>
</dbReference>
<sequence>MKPENQSKRVAFVFSHGPHGTSAGREGLDALLATSALTEDIGVFFVSDGVLQLLPGQQPEKILARNYIATYGILPLYDIEQCFICEASVNERGLAQFNEWVLDVEPLKPEDLRQKLGNYDVVMTF</sequence>
<evidence type="ECO:0000256" key="3">
    <source>
        <dbReference type="ARBA" id="ARBA00022694"/>
    </source>
</evidence>
<evidence type="ECO:0000256" key="2">
    <source>
        <dbReference type="ARBA" id="ARBA00022490"/>
    </source>
</evidence>